<dbReference type="Pfam" id="PF00361">
    <property type="entry name" value="Proton_antipo_M"/>
    <property type="match status" value="1"/>
</dbReference>
<keyword evidence="2 3" id="KW-0812">Transmembrane</keyword>
<sequence length="96" mass="10040">MDRELGRQLAGGLVLGAILVGLAVKATTVPFHTWLSPAHTDAPPTGSAVLAGVLLTMSTYGFVRIAMPMLPLAWRAWARVIIVVGILCCSRASAGQ</sequence>
<dbReference type="GO" id="GO:0048039">
    <property type="term" value="F:ubiquinone binding"/>
    <property type="evidence" value="ECO:0007669"/>
    <property type="project" value="TreeGrafter"/>
</dbReference>
<feature type="transmembrane region" description="Helical" evidence="3">
    <location>
        <begin position="49"/>
        <end position="67"/>
    </location>
</feature>
<dbReference type="GO" id="GO:0042773">
    <property type="term" value="P:ATP synthesis coupled electron transport"/>
    <property type="evidence" value="ECO:0007669"/>
    <property type="project" value="InterPro"/>
</dbReference>
<evidence type="ECO:0000256" key="2">
    <source>
        <dbReference type="RuleBase" id="RU000320"/>
    </source>
</evidence>
<gene>
    <name evidence="5" type="ORF">A4G28_26790</name>
</gene>
<dbReference type="InterPro" id="IPR003918">
    <property type="entry name" value="NADH_UbQ_OxRdtase"/>
</dbReference>
<evidence type="ECO:0000313" key="6">
    <source>
        <dbReference type="Proteomes" id="UP000077342"/>
    </source>
</evidence>
<evidence type="ECO:0000313" key="5">
    <source>
        <dbReference type="EMBL" id="KZS57351.1"/>
    </source>
</evidence>
<dbReference type="AlphaFoldDB" id="A0A163VGX0"/>
<dbReference type="GO" id="GO:0008137">
    <property type="term" value="F:NADH dehydrogenase (ubiquinone) activity"/>
    <property type="evidence" value="ECO:0007669"/>
    <property type="project" value="InterPro"/>
</dbReference>
<accession>A0A163VGX0</accession>
<dbReference type="Proteomes" id="UP000077342">
    <property type="component" value="Unassembled WGS sequence"/>
</dbReference>
<reference evidence="6" key="1">
    <citation type="submission" date="2016-04" db="EMBL/GenBank/DDBJ databases">
        <authorList>
            <person name="Strapagiel D."/>
            <person name="Borowka P."/>
            <person name="Marciniak B."/>
            <person name="Bakula Z."/>
            <person name="Van Ingen J."/>
            <person name="Safianowska A."/>
            <person name="Dziadek J."/>
            <person name="Jagielski T."/>
        </authorList>
    </citation>
    <scope>NUCLEOTIDE SEQUENCE [LARGE SCALE GENOMIC DNA]</scope>
    <source>
        <strain evidence="6">1010001458</strain>
    </source>
</reference>
<name>A0A163VGX0_9MYCO</name>
<dbReference type="InterPro" id="IPR001750">
    <property type="entry name" value="ND/Mrp_TM"/>
</dbReference>
<dbReference type="EMBL" id="LWCI01000163">
    <property type="protein sequence ID" value="KZS57351.1"/>
    <property type="molecule type" value="Genomic_DNA"/>
</dbReference>
<evidence type="ECO:0000256" key="3">
    <source>
        <dbReference type="SAM" id="Phobius"/>
    </source>
</evidence>
<dbReference type="PANTHER" id="PTHR43507:SF1">
    <property type="entry name" value="NADH-UBIQUINONE OXIDOREDUCTASE CHAIN 4"/>
    <property type="match status" value="1"/>
</dbReference>
<evidence type="ECO:0000259" key="4">
    <source>
        <dbReference type="Pfam" id="PF00361"/>
    </source>
</evidence>
<comment type="subcellular location">
    <subcellularLocation>
        <location evidence="1">Endomembrane system</location>
        <topology evidence="1">Multi-pass membrane protein</topology>
    </subcellularLocation>
    <subcellularLocation>
        <location evidence="2">Membrane</location>
        <topology evidence="2">Multi-pass membrane protein</topology>
    </subcellularLocation>
</comment>
<feature type="domain" description="NADH:quinone oxidoreductase/Mrp antiporter transmembrane" evidence="4">
    <location>
        <begin position="14"/>
        <end position="89"/>
    </location>
</feature>
<feature type="transmembrane region" description="Helical" evidence="3">
    <location>
        <begin position="76"/>
        <end position="94"/>
    </location>
</feature>
<dbReference type="GO" id="GO:0003954">
    <property type="term" value="F:NADH dehydrogenase activity"/>
    <property type="evidence" value="ECO:0007669"/>
    <property type="project" value="TreeGrafter"/>
</dbReference>
<proteinExistence type="predicted"/>
<organism evidence="5 6">
    <name type="scientific">Mycobacterium ostraviense</name>
    <dbReference type="NCBI Taxonomy" id="2738409"/>
    <lineage>
        <taxon>Bacteria</taxon>
        <taxon>Bacillati</taxon>
        <taxon>Actinomycetota</taxon>
        <taxon>Actinomycetes</taxon>
        <taxon>Mycobacteriales</taxon>
        <taxon>Mycobacteriaceae</taxon>
        <taxon>Mycobacterium</taxon>
    </lineage>
</organism>
<evidence type="ECO:0000256" key="1">
    <source>
        <dbReference type="ARBA" id="ARBA00004127"/>
    </source>
</evidence>
<protein>
    <recommendedName>
        <fullName evidence="4">NADH:quinone oxidoreductase/Mrp antiporter transmembrane domain-containing protein</fullName>
    </recommendedName>
</protein>
<dbReference type="GO" id="GO:0016020">
    <property type="term" value="C:membrane"/>
    <property type="evidence" value="ECO:0007669"/>
    <property type="project" value="UniProtKB-SubCell"/>
</dbReference>
<comment type="caution">
    <text evidence="5">The sequence shown here is derived from an EMBL/GenBank/DDBJ whole genome shotgun (WGS) entry which is preliminary data.</text>
</comment>
<keyword evidence="6" id="KW-1185">Reference proteome</keyword>
<dbReference type="GO" id="GO:0012505">
    <property type="term" value="C:endomembrane system"/>
    <property type="evidence" value="ECO:0007669"/>
    <property type="project" value="UniProtKB-SubCell"/>
</dbReference>
<dbReference type="GO" id="GO:0015990">
    <property type="term" value="P:electron transport coupled proton transport"/>
    <property type="evidence" value="ECO:0007669"/>
    <property type="project" value="TreeGrafter"/>
</dbReference>
<dbReference type="PANTHER" id="PTHR43507">
    <property type="entry name" value="NADH-UBIQUINONE OXIDOREDUCTASE CHAIN 4"/>
    <property type="match status" value="1"/>
</dbReference>
<keyword evidence="3" id="KW-1133">Transmembrane helix</keyword>
<keyword evidence="3" id="KW-0472">Membrane</keyword>